<reference evidence="8 9" key="1">
    <citation type="submission" date="2018-08" db="EMBL/GenBank/DDBJ databases">
        <authorList>
            <person name="Khan S.A."/>
        </authorList>
    </citation>
    <scope>NUCLEOTIDE SEQUENCE [LARGE SCALE GENOMIC DNA]</scope>
    <source>
        <strain evidence="8 9">GTF-13</strain>
    </source>
</reference>
<feature type="transmembrane region" description="Helical" evidence="7">
    <location>
        <begin position="137"/>
        <end position="157"/>
    </location>
</feature>
<dbReference type="InterPro" id="IPR002771">
    <property type="entry name" value="Multi_antbiot-R_MarC"/>
</dbReference>
<keyword evidence="5 7" id="KW-1133">Transmembrane helix</keyword>
<evidence type="ECO:0000313" key="8">
    <source>
        <dbReference type="EMBL" id="RRJ84082.1"/>
    </source>
</evidence>
<evidence type="ECO:0000256" key="1">
    <source>
        <dbReference type="ARBA" id="ARBA00004651"/>
    </source>
</evidence>
<protein>
    <recommendedName>
        <fullName evidence="7">UPF0056 membrane protein</fullName>
    </recommendedName>
</protein>
<dbReference type="GO" id="GO:0005886">
    <property type="term" value="C:plasma membrane"/>
    <property type="evidence" value="ECO:0007669"/>
    <property type="project" value="UniProtKB-SubCell"/>
</dbReference>
<dbReference type="EMBL" id="QWEZ01000001">
    <property type="protein sequence ID" value="RRJ84082.1"/>
    <property type="molecule type" value="Genomic_DNA"/>
</dbReference>
<organism evidence="8 9">
    <name type="scientific">Aestuariirhabdus litorea</name>
    <dbReference type="NCBI Taxonomy" id="2528527"/>
    <lineage>
        <taxon>Bacteria</taxon>
        <taxon>Pseudomonadati</taxon>
        <taxon>Pseudomonadota</taxon>
        <taxon>Gammaproteobacteria</taxon>
        <taxon>Oceanospirillales</taxon>
        <taxon>Aestuariirhabdaceae</taxon>
        <taxon>Aestuariirhabdus</taxon>
    </lineage>
</organism>
<evidence type="ECO:0000256" key="6">
    <source>
        <dbReference type="ARBA" id="ARBA00023136"/>
    </source>
</evidence>
<evidence type="ECO:0000256" key="7">
    <source>
        <dbReference type="RuleBase" id="RU362048"/>
    </source>
</evidence>
<dbReference type="Proteomes" id="UP000280792">
    <property type="component" value="Unassembled WGS sequence"/>
</dbReference>
<evidence type="ECO:0000256" key="3">
    <source>
        <dbReference type="ARBA" id="ARBA00022475"/>
    </source>
</evidence>
<feature type="transmembrane region" description="Helical" evidence="7">
    <location>
        <begin position="6"/>
        <end position="28"/>
    </location>
</feature>
<dbReference type="PANTHER" id="PTHR33508:SF1">
    <property type="entry name" value="UPF0056 MEMBRANE PROTEIN YHCE"/>
    <property type="match status" value="1"/>
</dbReference>
<keyword evidence="3" id="KW-1003">Cell membrane</keyword>
<evidence type="ECO:0000313" key="9">
    <source>
        <dbReference type="Proteomes" id="UP000280792"/>
    </source>
</evidence>
<comment type="similarity">
    <text evidence="2 7">Belongs to the UPF0056 (MarC) family.</text>
</comment>
<dbReference type="AlphaFoldDB" id="A0A3P3VMU5"/>
<dbReference type="PANTHER" id="PTHR33508">
    <property type="entry name" value="UPF0056 MEMBRANE PROTEIN YHCE"/>
    <property type="match status" value="1"/>
</dbReference>
<feature type="transmembrane region" description="Helical" evidence="7">
    <location>
        <begin position="103"/>
        <end position="125"/>
    </location>
</feature>
<dbReference type="NCBIfam" id="TIGR00427">
    <property type="entry name" value="NAAT family transporter"/>
    <property type="match status" value="1"/>
</dbReference>
<comment type="caution">
    <text evidence="8">The sequence shown here is derived from an EMBL/GenBank/DDBJ whole genome shotgun (WGS) entry which is preliminary data.</text>
</comment>
<dbReference type="Pfam" id="PF01914">
    <property type="entry name" value="MarC"/>
    <property type="match status" value="1"/>
</dbReference>
<keyword evidence="6 7" id="KW-0472">Membrane</keyword>
<evidence type="ECO:0000256" key="4">
    <source>
        <dbReference type="ARBA" id="ARBA00022692"/>
    </source>
</evidence>
<feature type="transmembrane region" description="Helical" evidence="7">
    <location>
        <begin position="72"/>
        <end position="91"/>
    </location>
</feature>
<evidence type="ECO:0000256" key="2">
    <source>
        <dbReference type="ARBA" id="ARBA00009784"/>
    </source>
</evidence>
<evidence type="ECO:0000256" key="5">
    <source>
        <dbReference type="ARBA" id="ARBA00022989"/>
    </source>
</evidence>
<comment type="subcellular location">
    <subcellularLocation>
        <location evidence="1 7">Cell membrane</location>
        <topology evidence="1 7">Multi-pass membrane protein</topology>
    </subcellularLocation>
</comment>
<sequence>MTPVFIHYFLKIFFIFTPFFVVSVFASLTKDLGDGEKNRIANKVTIAVMVSSFVIFLAGETIFQLFSITLDAFRIGAGAVLFLSALSMINGRADVSANHGQDIAVVPLAMPITVGPGVIGVLMVIGAELDTPQERVSVALALFCAVLAVGLLLRLSNRARFLNRPHTQVILTKVTGLFVSAIAAQIFFTGVKNFMA</sequence>
<feature type="transmembrane region" description="Helical" evidence="7">
    <location>
        <begin position="169"/>
        <end position="188"/>
    </location>
</feature>
<keyword evidence="4 7" id="KW-0812">Transmembrane</keyword>
<feature type="transmembrane region" description="Helical" evidence="7">
    <location>
        <begin position="40"/>
        <end position="66"/>
    </location>
</feature>
<name>A0A3P3VMU5_9GAMM</name>
<accession>A0A3P3VMU5</accession>
<keyword evidence="9" id="KW-1185">Reference proteome</keyword>
<dbReference type="RefSeq" id="WP_125014508.1">
    <property type="nucleotide sequence ID" value="NZ_QWEZ01000001.1"/>
</dbReference>
<proteinExistence type="inferred from homology"/>
<gene>
    <name evidence="8" type="ORF">D0544_02880</name>
</gene>
<reference evidence="8 9" key="2">
    <citation type="submission" date="2018-12" db="EMBL/GenBank/DDBJ databases">
        <title>Simiduia agarivorans gen. nov., sp. nov., a marine, agarolytic bacterium isolated from shallow coastal water from Keelung, Taiwan.</title>
        <authorList>
            <person name="Shieh W.Y."/>
        </authorList>
    </citation>
    <scope>NUCLEOTIDE SEQUENCE [LARGE SCALE GENOMIC DNA]</scope>
    <source>
        <strain evidence="8 9">GTF-13</strain>
    </source>
</reference>